<protein>
    <submittedName>
        <fullName evidence="7">Glycosyl transferase</fullName>
    </submittedName>
</protein>
<proteinExistence type="inferred from homology"/>
<evidence type="ECO:0000313" key="8">
    <source>
        <dbReference type="Proteomes" id="UP001165136"/>
    </source>
</evidence>
<dbReference type="InterPro" id="IPR002213">
    <property type="entry name" value="UDP_glucos_trans"/>
</dbReference>
<dbReference type="InterPro" id="IPR048284">
    <property type="entry name" value="EryCIII-like_N"/>
</dbReference>
<evidence type="ECO:0000256" key="4">
    <source>
        <dbReference type="ARBA" id="ARBA00023194"/>
    </source>
</evidence>
<evidence type="ECO:0000259" key="5">
    <source>
        <dbReference type="Pfam" id="PF06722"/>
    </source>
</evidence>
<name>A0A9W6R7E4_9PSEU</name>
<dbReference type="InterPro" id="IPR050426">
    <property type="entry name" value="Glycosyltransferase_28"/>
</dbReference>
<sequence>MRVLFTTWAASAHLYNFVPLAWAFVTAGHEVRIASQPALADTLAATGLPGVTLGSDVDVFGLNDRAGGAEKPVEIFRHHPDSLSWDEMRHGYELFRYAMEAFNDPLVDDLVTFARDWRPDLVVWDPLTFAGAVAARACGAADARLLMGLDVWTPMRQRYLKLLQEKPAAQRVDPVGDWLAETLDRFGLAFEEEAVTGRWTIDQLPADLRCSATPGLVPMRYVPINGNAVVPAWLSEPPAAPRICLSLGISRGEFRDLRKITEKQAADIVAALADLDVEVVATLPPDVIDPVPPNTRVVPYVPLHALLPTCAVMVSHAGTGTSSNALLSGVPQVLAPSDFDTPLRAGRLVELGAALTVGFDDITGAEVRDAVRRILADESFQDSARRLRHQVLAEPSPAEVAALLARWTGE</sequence>
<evidence type="ECO:0000256" key="3">
    <source>
        <dbReference type="ARBA" id="ARBA00022679"/>
    </source>
</evidence>
<dbReference type="Gene3D" id="3.40.50.2000">
    <property type="entry name" value="Glycogen Phosphorylase B"/>
    <property type="match status" value="2"/>
</dbReference>
<dbReference type="GO" id="GO:0017000">
    <property type="term" value="P:antibiotic biosynthetic process"/>
    <property type="evidence" value="ECO:0007669"/>
    <property type="project" value="UniProtKB-KW"/>
</dbReference>
<keyword evidence="3 7" id="KW-0808">Transferase</keyword>
<comment type="caution">
    <text evidence="7">The sequence shown here is derived from an EMBL/GenBank/DDBJ whole genome shotgun (WGS) entry which is preliminary data.</text>
</comment>
<keyword evidence="2" id="KW-0328">Glycosyltransferase</keyword>
<feature type="domain" description="Erythromycin biosynthesis protein CIII-like N-terminal" evidence="6">
    <location>
        <begin position="22"/>
        <end position="248"/>
    </location>
</feature>
<dbReference type="GO" id="GO:0008194">
    <property type="term" value="F:UDP-glycosyltransferase activity"/>
    <property type="evidence" value="ECO:0007669"/>
    <property type="project" value="InterPro"/>
</dbReference>
<dbReference type="GO" id="GO:0016758">
    <property type="term" value="F:hexosyltransferase activity"/>
    <property type="evidence" value="ECO:0007669"/>
    <property type="project" value="UniProtKB-ARBA"/>
</dbReference>
<dbReference type="CDD" id="cd03784">
    <property type="entry name" value="GT1_Gtf-like"/>
    <property type="match status" value="1"/>
</dbReference>
<comment type="similarity">
    <text evidence="1">Belongs to the glycosyltransferase 28 family.</text>
</comment>
<dbReference type="PANTHER" id="PTHR48050:SF13">
    <property type="entry name" value="STEROL 3-BETA-GLUCOSYLTRANSFERASE UGT80A2"/>
    <property type="match status" value="1"/>
</dbReference>
<keyword evidence="8" id="KW-1185">Reference proteome</keyword>
<dbReference type="Pfam" id="PF21036">
    <property type="entry name" value="EryCIII-like_N"/>
    <property type="match status" value="1"/>
</dbReference>
<evidence type="ECO:0000256" key="2">
    <source>
        <dbReference type="ARBA" id="ARBA00022676"/>
    </source>
</evidence>
<dbReference type="EMBL" id="BSTI01000014">
    <property type="protein sequence ID" value="GLY68972.1"/>
    <property type="molecule type" value="Genomic_DNA"/>
</dbReference>
<accession>A0A9W6R7E4</accession>
<dbReference type="InterPro" id="IPR030953">
    <property type="entry name" value="Glycosyl_450act"/>
</dbReference>
<organism evidence="7 8">
    <name type="scientific">Amycolatopsis taiwanensis</name>
    <dbReference type="NCBI Taxonomy" id="342230"/>
    <lineage>
        <taxon>Bacteria</taxon>
        <taxon>Bacillati</taxon>
        <taxon>Actinomycetota</taxon>
        <taxon>Actinomycetes</taxon>
        <taxon>Pseudonocardiales</taxon>
        <taxon>Pseudonocardiaceae</taxon>
        <taxon>Amycolatopsis</taxon>
    </lineage>
</organism>
<reference evidence="7" key="1">
    <citation type="submission" date="2023-03" db="EMBL/GenBank/DDBJ databases">
        <title>Amycolatopsis taiwanensis NBRC 103393.</title>
        <authorList>
            <person name="Ichikawa N."/>
            <person name="Sato H."/>
            <person name="Tonouchi N."/>
        </authorList>
    </citation>
    <scope>NUCLEOTIDE SEQUENCE</scope>
    <source>
        <strain evidence="7">NBRC 103393</strain>
    </source>
</reference>
<dbReference type="Proteomes" id="UP001165136">
    <property type="component" value="Unassembled WGS sequence"/>
</dbReference>
<dbReference type="PANTHER" id="PTHR48050">
    <property type="entry name" value="STEROL 3-BETA-GLUCOSYLTRANSFERASE"/>
    <property type="match status" value="1"/>
</dbReference>
<evidence type="ECO:0000256" key="1">
    <source>
        <dbReference type="ARBA" id="ARBA00006962"/>
    </source>
</evidence>
<dbReference type="FunFam" id="3.40.50.2000:FF:000072">
    <property type="entry name" value="Glycosyl transferase"/>
    <property type="match status" value="1"/>
</dbReference>
<evidence type="ECO:0000313" key="7">
    <source>
        <dbReference type="EMBL" id="GLY68972.1"/>
    </source>
</evidence>
<feature type="domain" description="Erythromycin biosynthesis protein CIII-like C-terminal" evidence="5">
    <location>
        <begin position="268"/>
        <end position="404"/>
    </location>
</feature>
<evidence type="ECO:0000259" key="6">
    <source>
        <dbReference type="Pfam" id="PF21036"/>
    </source>
</evidence>
<keyword evidence="4" id="KW-0045">Antibiotic biosynthesis</keyword>
<gene>
    <name evidence="7" type="ORF">Atai01_55910</name>
</gene>
<dbReference type="NCBIfam" id="TIGR04516">
    <property type="entry name" value="glycosyl_450act"/>
    <property type="match status" value="1"/>
</dbReference>
<dbReference type="Pfam" id="PF06722">
    <property type="entry name" value="EryCIII-like_C"/>
    <property type="match status" value="1"/>
</dbReference>
<dbReference type="AlphaFoldDB" id="A0A9W6R7E4"/>
<dbReference type="SUPFAM" id="SSF53756">
    <property type="entry name" value="UDP-Glycosyltransferase/glycogen phosphorylase"/>
    <property type="match status" value="1"/>
</dbReference>
<dbReference type="InterPro" id="IPR010610">
    <property type="entry name" value="EryCIII-like_C"/>
</dbReference>
<dbReference type="RefSeq" id="WP_285488726.1">
    <property type="nucleotide sequence ID" value="NZ_BSTI01000014.1"/>
</dbReference>